<gene>
    <name evidence="6 8" type="ORF">P152DRAFT_474651</name>
</gene>
<comment type="similarity">
    <text evidence="1">Belongs to the eukaryotic ribosomal protein eS25 family.</text>
</comment>
<dbReference type="InterPro" id="IPR004977">
    <property type="entry name" value="Ribosomal_eS25"/>
</dbReference>
<feature type="domain" description="Phosphatidate phosphatase APP1 catalytic" evidence="5">
    <location>
        <begin position="204"/>
        <end position="356"/>
    </location>
</feature>
<dbReference type="FunFam" id="3.30.63.20:FF:000001">
    <property type="entry name" value="40S ribosomal protein S25"/>
    <property type="match status" value="1"/>
</dbReference>
<name>A0A6G1G105_9PEZI</name>
<evidence type="ECO:0000313" key="6">
    <source>
        <dbReference type="EMBL" id="KAF1811489.1"/>
    </source>
</evidence>
<dbReference type="GeneID" id="54421910"/>
<evidence type="ECO:0000313" key="8">
    <source>
        <dbReference type="RefSeq" id="XP_033533120.1"/>
    </source>
</evidence>
<proteinExistence type="inferred from homology"/>
<dbReference type="Pfam" id="PF03297">
    <property type="entry name" value="Ribosomal_S25"/>
    <property type="match status" value="1"/>
</dbReference>
<evidence type="ECO:0000256" key="4">
    <source>
        <dbReference type="SAM" id="MobiDB-lite"/>
    </source>
</evidence>
<reference evidence="6 8" key="1">
    <citation type="submission" date="2020-01" db="EMBL/GenBank/DDBJ databases">
        <authorList>
            <consortium name="DOE Joint Genome Institute"/>
            <person name="Haridas S."/>
            <person name="Albert R."/>
            <person name="Binder M."/>
            <person name="Bloem J."/>
            <person name="Labutti K."/>
            <person name="Salamov A."/>
            <person name="Andreopoulos B."/>
            <person name="Baker S.E."/>
            <person name="Barry K."/>
            <person name="Bills G."/>
            <person name="Bluhm B.H."/>
            <person name="Cannon C."/>
            <person name="Castanera R."/>
            <person name="Culley D.E."/>
            <person name="Daum C."/>
            <person name="Ezra D."/>
            <person name="Gonzalez J.B."/>
            <person name="Henrissat B."/>
            <person name="Kuo A."/>
            <person name="Liang C."/>
            <person name="Lipzen A."/>
            <person name="Lutzoni F."/>
            <person name="Magnuson J."/>
            <person name="Mondo S."/>
            <person name="Nolan M."/>
            <person name="Ohm R."/>
            <person name="Pangilinan J."/>
            <person name="Park H.-J."/>
            <person name="Ramirez L."/>
            <person name="Alfaro M."/>
            <person name="Sun H."/>
            <person name="Tritt A."/>
            <person name="Yoshinaga Y."/>
            <person name="Zwiers L.-H."/>
            <person name="Turgeon B.G."/>
            <person name="Goodwin S.B."/>
            <person name="Spatafora J.W."/>
            <person name="Crous P.W."/>
            <person name="Grigoriev I.V."/>
        </authorList>
    </citation>
    <scope>NUCLEOTIDE SEQUENCE</scope>
    <source>
        <strain evidence="6 8">CBS 781.70</strain>
    </source>
</reference>
<organism evidence="6">
    <name type="scientific">Eremomyces bilateralis CBS 781.70</name>
    <dbReference type="NCBI Taxonomy" id="1392243"/>
    <lineage>
        <taxon>Eukaryota</taxon>
        <taxon>Fungi</taxon>
        <taxon>Dikarya</taxon>
        <taxon>Ascomycota</taxon>
        <taxon>Pezizomycotina</taxon>
        <taxon>Dothideomycetes</taxon>
        <taxon>Dothideomycetes incertae sedis</taxon>
        <taxon>Eremomycetales</taxon>
        <taxon>Eremomycetaceae</taxon>
        <taxon>Eremomyces</taxon>
    </lineage>
</organism>
<reference evidence="8" key="2">
    <citation type="submission" date="2020-04" db="EMBL/GenBank/DDBJ databases">
        <authorList>
            <consortium name="NCBI Genome Project"/>
        </authorList>
    </citation>
    <scope>NUCLEOTIDE SEQUENCE</scope>
    <source>
        <strain evidence="8">CBS 781.70</strain>
    </source>
</reference>
<dbReference type="Gene3D" id="3.30.63.20">
    <property type="match status" value="1"/>
</dbReference>
<evidence type="ECO:0000256" key="1">
    <source>
        <dbReference type="ARBA" id="ARBA00009106"/>
    </source>
</evidence>
<keyword evidence="2" id="KW-0689">Ribosomal protein</keyword>
<sequence length="510" mass="57898">MSLMERLNAMVCAGKPKQKWQETRRESDTRRRGSYPEVENMMPSCASRFDCNPFDLVTSRLGKRNPFGSKANPRTHEIWLFDNIAWEKNGKWNAEYNAAFFLKDSGNPSSDIIAAIAAAAGVGQSDVIDQRIEPFLKTIQPARYTRTMIDNRIFKLGPSSRDGISTNVVSVPDAHSNGDVGRWHTAESGFKAEAKTMFASKKGWAIISDIDDTIKVTQTDDAVGVVRKTFAERFQAIKGMGPLYEDMRWRLNDPPFWYLSASPYNLYPVLREFRERNFPFGELILREASWLTLAGILGNLTEGTQPYKVSRIDQIHAQFPERTFILIGDSTQGDPEAYGEVYRKYPGWVRMIFIRKVTGIAHMDEDDKNRDRRFEDAFKNIPRAHWHVFTDPEEIHQIHPFTAFVNIHSVQLAIMAPAAGGKKQKKKWSKGKVKDKANHAVILDKSTNEKLQKDVQSYRLITVATLVDRLKINGSLARAALKDLEDKGIIKPIVTHSKMKVYTRAVGATE</sequence>
<dbReference type="GO" id="GO:0008195">
    <property type="term" value="F:phosphatidate phosphatase activity"/>
    <property type="evidence" value="ECO:0007669"/>
    <property type="project" value="InterPro"/>
</dbReference>
<evidence type="ECO:0000313" key="7">
    <source>
        <dbReference type="Proteomes" id="UP000504638"/>
    </source>
</evidence>
<feature type="region of interest" description="Disordered" evidence="4">
    <location>
        <begin position="14"/>
        <end position="37"/>
    </location>
</feature>
<dbReference type="AlphaFoldDB" id="A0A6G1G105"/>
<dbReference type="InterPro" id="IPR052935">
    <property type="entry name" value="Mg2+_PAP"/>
</dbReference>
<dbReference type="InterPro" id="IPR019236">
    <property type="entry name" value="APP1_cat"/>
</dbReference>
<protein>
    <recommendedName>
        <fullName evidence="5">Phosphatidate phosphatase APP1 catalytic domain-containing protein</fullName>
    </recommendedName>
</protein>
<dbReference type="PANTHER" id="PTHR28208">
    <property type="entry name" value="PHOSPHATIDATE PHOSPHATASE APP1"/>
    <property type="match status" value="1"/>
</dbReference>
<dbReference type="RefSeq" id="XP_033533120.1">
    <property type="nucleotide sequence ID" value="XM_033681340.1"/>
</dbReference>
<evidence type="ECO:0000256" key="2">
    <source>
        <dbReference type="ARBA" id="ARBA00022980"/>
    </source>
</evidence>
<feature type="compositionally biased region" description="Basic and acidic residues" evidence="4">
    <location>
        <begin position="19"/>
        <end position="31"/>
    </location>
</feature>
<accession>A0A6G1G105</accession>
<keyword evidence="7" id="KW-1185">Reference proteome</keyword>
<dbReference type="Pfam" id="PF09949">
    <property type="entry name" value="APP1_cat"/>
    <property type="match status" value="1"/>
</dbReference>
<dbReference type="GO" id="GO:1990904">
    <property type="term" value="C:ribonucleoprotein complex"/>
    <property type="evidence" value="ECO:0007669"/>
    <property type="project" value="UniProtKB-KW"/>
</dbReference>
<dbReference type="PANTHER" id="PTHR28208:SF1">
    <property type="entry name" value="FILAMENT ORGANIZATION PROTEIN APP1-LIKE, PUTATIVE (AFU_ORTHOLOGUE AFUA_1G06650)-RELATED"/>
    <property type="match status" value="1"/>
</dbReference>
<dbReference type="GO" id="GO:0030479">
    <property type="term" value="C:actin cortical patch"/>
    <property type="evidence" value="ECO:0007669"/>
    <property type="project" value="TreeGrafter"/>
</dbReference>
<reference evidence="8" key="3">
    <citation type="submission" date="2025-04" db="UniProtKB">
        <authorList>
            <consortium name="RefSeq"/>
        </authorList>
    </citation>
    <scope>IDENTIFICATION</scope>
    <source>
        <strain evidence="8">CBS 781.70</strain>
    </source>
</reference>
<dbReference type="Proteomes" id="UP000504638">
    <property type="component" value="Unplaced"/>
</dbReference>
<evidence type="ECO:0000259" key="5">
    <source>
        <dbReference type="Pfam" id="PF09949"/>
    </source>
</evidence>
<dbReference type="GO" id="GO:0005840">
    <property type="term" value="C:ribosome"/>
    <property type="evidence" value="ECO:0007669"/>
    <property type="project" value="UniProtKB-KW"/>
</dbReference>
<keyword evidence="3" id="KW-0687">Ribonucleoprotein</keyword>
<evidence type="ECO:0000256" key="3">
    <source>
        <dbReference type="ARBA" id="ARBA00023274"/>
    </source>
</evidence>
<dbReference type="EMBL" id="ML975161">
    <property type="protein sequence ID" value="KAF1811489.1"/>
    <property type="molecule type" value="Genomic_DNA"/>
</dbReference>
<dbReference type="OrthoDB" id="414243at2759"/>